<reference evidence="4" key="2">
    <citation type="submission" date="2025-08" db="UniProtKB">
        <authorList>
            <consortium name="RefSeq"/>
        </authorList>
    </citation>
    <scope>IDENTIFICATION</scope>
    <source>
        <tissue evidence="4">Whole sample</tissue>
    </source>
</reference>
<keyword evidence="3" id="KW-1185">Reference proteome</keyword>
<evidence type="ECO:0000313" key="3">
    <source>
        <dbReference type="Proteomes" id="UP000694844"/>
    </source>
</evidence>
<evidence type="ECO:0000256" key="2">
    <source>
        <dbReference type="SAM" id="MobiDB-lite"/>
    </source>
</evidence>
<dbReference type="GeneID" id="111108404"/>
<feature type="region of interest" description="Disordered" evidence="2">
    <location>
        <begin position="97"/>
        <end position="132"/>
    </location>
</feature>
<dbReference type="PANTHER" id="PTHR14187">
    <property type="entry name" value="ALPHA KINASE/ELONGATION FACTOR 2 KINASE"/>
    <property type="match status" value="1"/>
</dbReference>
<protein>
    <submittedName>
        <fullName evidence="4">Heat shock 70 kDa protein 12A-like</fullName>
    </submittedName>
</protein>
<gene>
    <name evidence="4" type="primary">LOC111108404</name>
</gene>
<dbReference type="Proteomes" id="UP000694844">
    <property type="component" value="Chromosome 1"/>
</dbReference>
<evidence type="ECO:0000256" key="1">
    <source>
        <dbReference type="SAM" id="Coils"/>
    </source>
</evidence>
<dbReference type="CDD" id="cd10229">
    <property type="entry name" value="ASKHA_NBD_HSP70_HSPA12"/>
    <property type="match status" value="1"/>
</dbReference>
<dbReference type="KEGG" id="cvn:111108404"/>
<accession>A0A8B8BB47</accession>
<proteinExistence type="predicted"/>
<dbReference type="RefSeq" id="XP_022299974.1">
    <property type="nucleotide sequence ID" value="XM_022444266.1"/>
</dbReference>
<dbReference type="Gene3D" id="3.30.420.40">
    <property type="match status" value="2"/>
</dbReference>
<organism evidence="3 4">
    <name type="scientific">Crassostrea virginica</name>
    <name type="common">Eastern oyster</name>
    <dbReference type="NCBI Taxonomy" id="6565"/>
    <lineage>
        <taxon>Eukaryota</taxon>
        <taxon>Metazoa</taxon>
        <taxon>Spiralia</taxon>
        <taxon>Lophotrochozoa</taxon>
        <taxon>Mollusca</taxon>
        <taxon>Bivalvia</taxon>
        <taxon>Autobranchia</taxon>
        <taxon>Pteriomorphia</taxon>
        <taxon>Ostreida</taxon>
        <taxon>Ostreoidea</taxon>
        <taxon>Ostreidae</taxon>
        <taxon>Crassostrea</taxon>
    </lineage>
</organism>
<evidence type="ECO:0000313" key="4">
    <source>
        <dbReference type="RefSeq" id="XP_022299974.1"/>
    </source>
</evidence>
<reference evidence="3" key="1">
    <citation type="submission" date="2024-06" db="UniProtKB">
        <authorList>
            <consortium name="RefSeq"/>
        </authorList>
    </citation>
    <scope>NUCLEOTIDE SEQUENCE [LARGE SCALE GENOMIC DNA]</scope>
</reference>
<dbReference type="PANTHER" id="PTHR14187:SF5">
    <property type="entry name" value="HEAT SHOCK 70 KDA PROTEIN 12A"/>
    <property type="match status" value="1"/>
</dbReference>
<dbReference type="InterPro" id="IPR043129">
    <property type="entry name" value="ATPase_NBD"/>
</dbReference>
<dbReference type="SUPFAM" id="SSF53067">
    <property type="entry name" value="Actin-like ATPase domain"/>
    <property type="match status" value="2"/>
</dbReference>
<dbReference type="AlphaFoldDB" id="A0A8B8BB47"/>
<dbReference type="OrthoDB" id="6103589at2759"/>
<keyword evidence="1" id="KW-0175">Coiled coil</keyword>
<dbReference type="Gene3D" id="3.90.640.10">
    <property type="entry name" value="Actin, Chain A, domain 4"/>
    <property type="match status" value="1"/>
</dbReference>
<feature type="coiled-coil region" evidence="1">
    <location>
        <begin position="159"/>
        <end position="209"/>
    </location>
</feature>
<name>A0A8B8BB47_CRAVI</name>
<feature type="compositionally biased region" description="Polar residues" evidence="2">
    <location>
        <begin position="106"/>
        <end position="116"/>
    </location>
</feature>
<sequence length="787" mass="90131">MSLQELDFLRNNSTSTRNETLQFIKMVLHKGAKAIRIFLSALKISFGDTIIERLLKTANNDDGTTGKNKSDKIEYETFDEDSGLLFTGTFCLKIDKGGEEEDETQPIGNQSPLQSRKGSEEVEQQPRGIKSLSEMRRRMRNLEKELDTTPMSDFTQNLISEKKQEIDYLNQKLHRLRFETAALKYEGALAELQITVDKLQTEIQQKENATKGLGLTQRFGTCLMHLSASIDFGTTFSGYAYAYNPNNISVSKWNAGDGGLLSNISNKTPTTVLLDNDKKFIAFGFDAETAYSKLCDYGEHEEYYYFHRFKMILYDKVRTSKLTVDTKISDIRGRELKALTVFSHAIRYLKDHLLRSVKERGRSIVKQEEMLWVLTVPAMWDDTAKNFMRKAAEKLMLALEPEAASVYCQHLPVEELEGSINFSAFQPGNKYIVLDAGGGTVDLTVHELVRDRHLKELDRANGGDWGGTSVDMAFKQALAEIVTEEMMQSYCHKYPGDYLELLREFEFKKRICSKENDSDSFISLTFPLTFIEECTKRFGTDLPTLTQKSRFNNHFRWRRDRVRIDMPTFEGFFKPACDGIINHVKELFRSQKVKDVKKILMVGGFSESPLLQDAIRKAFLDCQVMVPRDSGLAILRGAVVFGYFPISIESRISPYTYGVKMNIEFDPEKHMESKKQVIDGVEYCKDIFDKHIEIEQELKLGETQVERFYVPLTSDQTNIRFIMYRSAEQNPLYVDNCEKLGNLLIVVPNDKQDRSVEVHIKFGGEELIAEARVIETGLLCDAHLDFL</sequence>